<evidence type="ECO:0000259" key="7">
    <source>
        <dbReference type="Pfam" id="PF03936"/>
    </source>
</evidence>
<dbReference type="GO" id="GO:0010333">
    <property type="term" value="F:terpene synthase activity"/>
    <property type="evidence" value="ECO:0007669"/>
    <property type="project" value="InterPro"/>
</dbReference>
<evidence type="ECO:0008006" key="10">
    <source>
        <dbReference type="Google" id="ProtNLM"/>
    </source>
</evidence>
<evidence type="ECO:0000256" key="4">
    <source>
        <dbReference type="ARBA" id="ARBA00022842"/>
    </source>
</evidence>
<reference evidence="8" key="1">
    <citation type="submission" date="2018-01" db="EMBL/GenBank/DDBJ databases">
        <authorList>
            <person name="Mao J.F."/>
        </authorList>
    </citation>
    <scope>NUCLEOTIDE SEQUENCE</scope>
    <source>
        <strain evidence="8">Huo1</strain>
        <tissue evidence="8">Leaf</tissue>
    </source>
</reference>
<comment type="pathway">
    <text evidence="1">Secondary metabolite biosynthesis; terpenoid biosynthesis.</text>
</comment>
<dbReference type="SUPFAM" id="SSF48576">
    <property type="entry name" value="Terpenoid synthases"/>
    <property type="match status" value="1"/>
</dbReference>
<dbReference type="AlphaFoldDB" id="A0A8X8W6G9"/>
<dbReference type="InterPro" id="IPR050148">
    <property type="entry name" value="Terpene_synthase-like"/>
</dbReference>
<dbReference type="Proteomes" id="UP000298416">
    <property type="component" value="Unassembled WGS sequence"/>
</dbReference>
<feature type="domain" description="Terpene synthase metal-binding" evidence="7">
    <location>
        <begin position="156"/>
        <end position="225"/>
    </location>
</feature>
<dbReference type="InterPro" id="IPR001906">
    <property type="entry name" value="Terpene_synth_N"/>
</dbReference>
<comment type="similarity">
    <text evidence="2">Belongs to the terpene synthase family.</text>
</comment>
<sequence length="226" mass="26420">MAFRLLRVKVYEVSSELAPYDNKDGVSQEKVDVAMVIELYRAAHERIYEEETGLENILAWTITFLNHLLHSNSIPDKKLHKLVEFYMNNYHGIPIRLGVRRNLDLYDMSHYQALRVKNRFSNICNGDLIALAMQDFTICQAQYHKELQQLQRWYADCRLDTLKFGRQVVFISYFLASLIVIYDCATSAHARLAFTKTTLLVTLIDDFFDYGGSRKECYNILELVNE</sequence>
<organism evidence="8">
    <name type="scientific">Salvia splendens</name>
    <name type="common">Scarlet sage</name>
    <dbReference type="NCBI Taxonomy" id="180675"/>
    <lineage>
        <taxon>Eukaryota</taxon>
        <taxon>Viridiplantae</taxon>
        <taxon>Streptophyta</taxon>
        <taxon>Embryophyta</taxon>
        <taxon>Tracheophyta</taxon>
        <taxon>Spermatophyta</taxon>
        <taxon>Magnoliopsida</taxon>
        <taxon>eudicotyledons</taxon>
        <taxon>Gunneridae</taxon>
        <taxon>Pentapetalae</taxon>
        <taxon>asterids</taxon>
        <taxon>lamiids</taxon>
        <taxon>Lamiales</taxon>
        <taxon>Lamiaceae</taxon>
        <taxon>Nepetoideae</taxon>
        <taxon>Mentheae</taxon>
        <taxon>Salviinae</taxon>
        <taxon>Salvia</taxon>
        <taxon>Salvia subgen. Calosphace</taxon>
        <taxon>core Calosphace</taxon>
    </lineage>
</organism>
<dbReference type="SUPFAM" id="SSF48239">
    <property type="entry name" value="Terpenoid cyclases/Protein prenyltransferases"/>
    <property type="match status" value="1"/>
</dbReference>
<reference evidence="8" key="2">
    <citation type="submission" date="2020-08" db="EMBL/GenBank/DDBJ databases">
        <title>Plant Genome Project.</title>
        <authorList>
            <person name="Zhang R.-G."/>
        </authorList>
    </citation>
    <scope>NUCLEOTIDE SEQUENCE</scope>
    <source>
        <strain evidence="8">Huo1</strain>
        <tissue evidence="8">Leaf</tissue>
    </source>
</reference>
<evidence type="ECO:0000256" key="3">
    <source>
        <dbReference type="ARBA" id="ARBA00022723"/>
    </source>
</evidence>
<dbReference type="Pfam" id="PF01397">
    <property type="entry name" value="Terpene_synth"/>
    <property type="match status" value="1"/>
</dbReference>
<protein>
    <recommendedName>
        <fullName evidence="10">Terpene synthase metal-binding domain-containing protein</fullName>
    </recommendedName>
</protein>
<evidence type="ECO:0000313" key="8">
    <source>
        <dbReference type="EMBL" id="KAG6389197.1"/>
    </source>
</evidence>
<dbReference type="GO" id="GO:0000287">
    <property type="term" value="F:magnesium ion binding"/>
    <property type="evidence" value="ECO:0007669"/>
    <property type="project" value="InterPro"/>
</dbReference>
<dbReference type="InterPro" id="IPR036965">
    <property type="entry name" value="Terpene_synth_N_sf"/>
</dbReference>
<accession>A0A8X8W6G9</accession>
<name>A0A8X8W6G9_SALSN</name>
<dbReference type="PANTHER" id="PTHR31739">
    <property type="entry name" value="ENT-COPALYL DIPHOSPHATE SYNTHASE, CHLOROPLASTIC"/>
    <property type="match status" value="1"/>
</dbReference>
<dbReference type="Pfam" id="PF03936">
    <property type="entry name" value="Terpene_synth_C"/>
    <property type="match status" value="1"/>
</dbReference>
<dbReference type="Gene3D" id="1.50.10.130">
    <property type="entry name" value="Terpene synthase, N-terminal domain"/>
    <property type="match status" value="1"/>
</dbReference>
<evidence type="ECO:0000259" key="6">
    <source>
        <dbReference type="Pfam" id="PF01397"/>
    </source>
</evidence>
<dbReference type="GO" id="GO:0009686">
    <property type="term" value="P:gibberellin biosynthetic process"/>
    <property type="evidence" value="ECO:0007669"/>
    <property type="project" value="TreeGrafter"/>
</dbReference>
<comment type="caution">
    <text evidence="8">The sequence shown here is derived from an EMBL/GenBank/DDBJ whole genome shotgun (WGS) entry which is preliminary data.</text>
</comment>
<gene>
    <name evidence="8" type="ORF">SASPL_150656</name>
</gene>
<keyword evidence="3" id="KW-0479">Metal-binding</keyword>
<dbReference type="InterPro" id="IPR008930">
    <property type="entry name" value="Terpenoid_cyclase/PrenylTrfase"/>
</dbReference>
<evidence type="ECO:0000256" key="5">
    <source>
        <dbReference type="ARBA" id="ARBA00023239"/>
    </source>
</evidence>
<dbReference type="PANTHER" id="PTHR31739:SF33">
    <property type="entry name" value="CIS-ABIENOL SYNTHASE, CHLOROPLASTIC"/>
    <property type="match status" value="1"/>
</dbReference>
<dbReference type="InterPro" id="IPR005630">
    <property type="entry name" value="Terpene_synthase_metal-bd"/>
</dbReference>
<keyword evidence="5" id="KW-0456">Lyase</keyword>
<evidence type="ECO:0000256" key="1">
    <source>
        <dbReference type="ARBA" id="ARBA00004721"/>
    </source>
</evidence>
<keyword evidence="4" id="KW-0460">Magnesium</keyword>
<evidence type="ECO:0000313" key="9">
    <source>
        <dbReference type="Proteomes" id="UP000298416"/>
    </source>
</evidence>
<keyword evidence="9" id="KW-1185">Reference proteome</keyword>
<dbReference type="InterPro" id="IPR008949">
    <property type="entry name" value="Isoprenoid_synthase_dom_sf"/>
</dbReference>
<dbReference type="EMBL" id="PNBA02000020">
    <property type="protein sequence ID" value="KAG6389197.1"/>
    <property type="molecule type" value="Genomic_DNA"/>
</dbReference>
<evidence type="ECO:0000256" key="2">
    <source>
        <dbReference type="ARBA" id="ARBA00006333"/>
    </source>
</evidence>
<dbReference type="GO" id="GO:0009507">
    <property type="term" value="C:chloroplast"/>
    <property type="evidence" value="ECO:0007669"/>
    <property type="project" value="TreeGrafter"/>
</dbReference>
<proteinExistence type="inferred from homology"/>
<feature type="domain" description="Terpene synthase N-terminal" evidence="6">
    <location>
        <begin position="1"/>
        <end position="84"/>
    </location>
</feature>
<dbReference type="Gene3D" id="1.10.600.10">
    <property type="entry name" value="Farnesyl Diphosphate Synthase"/>
    <property type="match status" value="1"/>
</dbReference>